<sequence length="62" mass="6659">MKFTIFLVLIAALAGCEDKGAQIEAQQAAAAKQLRDGSNIVSSSPKNWTWGDTPSPPQKKDQ</sequence>
<reference evidence="2 3" key="1">
    <citation type="submission" date="2021-11" db="EMBL/GenBank/DDBJ databases">
        <authorList>
            <person name="Oh E.-T."/>
            <person name="Kim S.-B."/>
        </authorList>
    </citation>
    <scope>NUCLEOTIDE SEQUENCE [LARGE SCALE GENOMIC DNA]</scope>
    <source>
        <strain evidence="2 3">MMS20-SJTR3</strain>
    </source>
</reference>
<keyword evidence="3" id="KW-1185">Reference proteome</keyword>
<dbReference type="RefSeq" id="WP_129560956.1">
    <property type="nucleotide sequence ID" value="NZ_JAJITD010000005.1"/>
</dbReference>
<accession>A0ABS8JUC4</accession>
<dbReference type="EMBL" id="JAJITD010000005">
    <property type="protein sequence ID" value="MCC8393494.1"/>
    <property type="molecule type" value="Genomic_DNA"/>
</dbReference>
<feature type="region of interest" description="Disordered" evidence="1">
    <location>
        <begin position="34"/>
        <end position="62"/>
    </location>
</feature>
<evidence type="ECO:0008006" key="4">
    <source>
        <dbReference type="Google" id="ProtNLM"/>
    </source>
</evidence>
<proteinExistence type="predicted"/>
<evidence type="ECO:0000313" key="3">
    <source>
        <dbReference type="Proteomes" id="UP001431019"/>
    </source>
</evidence>
<feature type="compositionally biased region" description="Polar residues" evidence="1">
    <location>
        <begin position="39"/>
        <end position="52"/>
    </location>
</feature>
<protein>
    <recommendedName>
        <fullName evidence="4">Lipoprotein</fullName>
    </recommendedName>
</protein>
<name>A0ABS8JUC4_9BURK</name>
<evidence type="ECO:0000256" key="1">
    <source>
        <dbReference type="SAM" id="MobiDB-lite"/>
    </source>
</evidence>
<dbReference type="Proteomes" id="UP001431019">
    <property type="component" value="Unassembled WGS sequence"/>
</dbReference>
<comment type="caution">
    <text evidence="2">The sequence shown here is derived from an EMBL/GenBank/DDBJ whole genome shotgun (WGS) entry which is preliminary data.</text>
</comment>
<gene>
    <name evidence="2" type="ORF">LJ656_12915</name>
</gene>
<dbReference type="PROSITE" id="PS51257">
    <property type="entry name" value="PROKAR_LIPOPROTEIN"/>
    <property type="match status" value="1"/>
</dbReference>
<organism evidence="2 3">
    <name type="scientific">Paraburkholderia sejongensis</name>
    <dbReference type="NCBI Taxonomy" id="2886946"/>
    <lineage>
        <taxon>Bacteria</taxon>
        <taxon>Pseudomonadati</taxon>
        <taxon>Pseudomonadota</taxon>
        <taxon>Betaproteobacteria</taxon>
        <taxon>Burkholderiales</taxon>
        <taxon>Burkholderiaceae</taxon>
        <taxon>Paraburkholderia</taxon>
    </lineage>
</organism>
<evidence type="ECO:0000313" key="2">
    <source>
        <dbReference type="EMBL" id="MCC8393494.1"/>
    </source>
</evidence>